<name>A0ACD3B1M7_9AGAR</name>
<organism evidence="1 2">
    <name type="scientific">Pluteus cervinus</name>
    <dbReference type="NCBI Taxonomy" id="181527"/>
    <lineage>
        <taxon>Eukaryota</taxon>
        <taxon>Fungi</taxon>
        <taxon>Dikarya</taxon>
        <taxon>Basidiomycota</taxon>
        <taxon>Agaricomycotina</taxon>
        <taxon>Agaricomycetes</taxon>
        <taxon>Agaricomycetidae</taxon>
        <taxon>Agaricales</taxon>
        <taxon>Pluteineae</taxon>
        <taxon>Pluteaceae</taxon>
        <taxon>Pluteus</taxon>
    </lineage>
</organism>
<sequence>MSTNEIILAETPLALVAGMNDLPVELILKIIELDGYENLWIIAQLSRYSNSIAMPFYFNQGPDPHHLDSVILHFDGEWTTLSSRCTILKAEAIKAGIVVDILAILSIAFHIQTIGKLVWVFTGLESATSSRPSPDVELSKHYRRLTMFLGRLTRIDRIHLDFKGDILSSPHSSFESRLDRWTVAMTDLLNVCTEKFQTNTKGAEGFTMKGGLHMVLGYEVERSRLEGVGAAVVSFVTPNVARRNATFDGSDWKITRLDGKPLSDVERNINLSPGARFVSGSTKRLKISYTSLFHPLCEWTYQFISSAPLTSLILENLNYHSDYWDIIVSWLTPVLQGLEDLTVRNSDFIQPGSLARLLQNLPHLKQCHVDIHLDIKQPQQVVSCNLPPNLNILVAQSDFLHFIRPNKGFQVREQRFKKPGPLKRLRVIVSCKYGGCQHHQGSCQDHVKEILQTYSGVPCIILETQRASENYYSRLFGVTEETFSDIFSRLVKELVMSEDHMRWMMNWERKGASHVFGMFKGLKVVIVGAPTRATGATNRTKSTRGHEWVDSEVFGLLKSACGSLETVRLEGPEQNMVPHDFR</sequence>
<evidence type="ECO:0000313" key="2">
    <source>
        <dbReference type="Proteomes" id="UP000308600"/>
    </source>
</evidence>
<gene>
    <name evidence="1" type="ORF">BDN72DRAFT_436932</name>
</gene>
<keyword evidence="2" id="KW-1185">Reference proteome</keyword>
<dbReference type="Proteomes" id="UP000308600">
    <property type="component" value="Unassembled WGS sequence"/>
</dbReference>
<protein>
    <submittedName>
        <fullName evidence="1">Uncharacterized protein</fullName>
    </submittedName>
</protein>
<dbReference type="EMBL" id="ML208297">
    <property type="protein sequence ID" value="TFK71504.1"/>
    <property type="molecule type" value="Genomic_DNA"/>
</dbReference>
<accession>A0ACD3B1M7</accession>
<proteinExistence type="predicted"/>
<evidence type="ECO:0000313" key="1">
    <source>
        <dbReference type="EMBL" id="TFK71504.1"/>
    </source>
</evidence>
<reference evidence="1 2" key="1">
    <citation type="journal article" date="2019" name="Nat. Ecol. Evol.">
        <title>Megaphylogeny resolves global patterns of mushroom evolution.</title>
        <authorList>
            <person name="Varga T."/>
            <person name="Krizsan K."/>
            <person name="Foldi C."/>
            <person name="Dima B."/>
            <person name="Sanchez-Garcia M."/>
            <person name="Sanchez-Ramirez S."/>
            <person name="Szollosi G.J."/>
            <person name="Szarkandi J.G."/>
            <person name="Papp V."/>
            <person name="Albert L."/>
            <person name="Andreopoulos W."/>
            <person name="Angelini C."/>
            <person name="Antonin V."/>
            <person name="Barry K.W."/>
            <person name="Bougher N.L."/>
            <person name="Buchanan P."/>
            <person name="Buyck B."/>
            <person name="Bense V."/>
            <person name="Catcheside P."/>
            <person name="Chovatia M."/>
            <person name="Cooper J."/>
            <person name="Damon W."/>
            <person name="Desjardin D."/>
            <person name="Finy P."/>
            <person name="Geml J."/>
            <person name="Haridas S."/>
            <person name="Hughes K."/>
            <person name="Justo A."/>
            <person name="Karasinski D."/>
            <person name="Kautmanova I."/>
            <person name="Kiss B."/>
            <person name="Kocsube S."/>
            <person name="Kotiranta H."/>
            <person name="LaButti K.M."/>
            <person name="Lechner B.E."/>
            <person name="Liimatainen K."/>
            <person name="Lipzen A."/>
            <person name="Lukacs Z."/>
            <person name="Mihaltcheva S."/>
            <person name="Morgado L.N."/>
            <person name="Niskanen T."/>
            <person name="Noordeloos M.E."/>
            <person name="Ohm R.A."/>
            <person name="Ortiz-Santana B."/>
            <person name="Ovrebo C."/>
            <person name="Racz N."/>
            <person name="Riley R."/>
            <person name="Savchenko A."/>
            <person name="Shiryaev A."/>
            <person name="Soop K."/>
            <person name="Spirin V."/>
            <person name="Szebenyi C."/>
            <person name="Tomsovsky M."/>
            <person name="Tulloss R.E."/>
            <person name="Uehling J."/>
            <person name="Grigoriev I.V."/>
            <person name="Vagvolgyi C."/>
            <person name="Papp T."/>
            <person name="Martin F.M."/>
            <person name="Miettinen O."/>
            <person name="Hibbett D.S."/>
            <person name="Nagy L.G."/>
        </authorList>
    </citation>
    <scope>NUCLEOTIDE SEQUENCE [LARGE SCALE GENOMIC DNA]</scope>
    <source>
        <strain evidence="1 2">NL-1719</strain>
    </source>
</reference>